<accession>U7VCN0</accession>
<feature type="transmembrane region" description="Helical" evidence="1">
    <location>
        <begin position="60"/>
        <end position="81"/>
    </location>
</feature>
<protein>
    <submittedName>
        <fullName evidence="2">Uncharacterized protein</fullName>
    </submittedName>
</protein>
<feature type="transmembrane region" description="Helical" evidence="1">
    <location>
        <begin position="6"/>
        <end position="23"/>
    </location>
</feature>
<evidence type="ECO:0000313" key="2">
    <source>
        <dbReference type="EMBL" id="ERT69285.1"/>
    </source>
</evidence>
<keyword evidence="1" id="KW-0812">Transmembrane</keyword>
<dbReference type="AlphaFoldDB" id="U7VCN0"/>
<gene>
    <name evidence="2" type="ORF">HMPREF0202_00794</name>
</gene>
<dbReference type="HOGENOM" id="CLU_939274_0_0_0"/>
<dbReference type="Proteomes" id="UP000017081">
    <property type="component" value="Unassembled WGS sequence"/>
</dbReference>
<dbReference type="RefSeq" id="WP_023050339.1">
    <property type="nucleotide sequence ID" value="NZ_CP173062.2"/>
</dbReference>
<keyword evidence="3" id="KW-1185">Reference proteome</keyword>
<sequence>MKIKKIFLIFIFLILDILIFFYFKNGLLSFRSYFWISHFSLALIFIYLNRLFLGENQFDIFILIFPIVGYVMALINNFLFFREYFKSDIEINENLEKYILNEEKEIIVNSSIDLNLIGAYDILAVGTPTEKKNFLIGFETQNLKFKVDVLKKALWDEDIEVIHYAATEINKIDENFQKVIKEKEMLKDSNELSKIYYDYCTSGLLLGEILEFYQNKYIDIAKSKENLDIIDKYNLLTIYKDMKDYKACNRLIQELIEKKDLDEKIVEFIEKYYYDLNDYEMLKEVKKWQKSV</sequence>
<keyword evidence="1" id="KW-1133">Transmembrane helix</keyword>
<keyword evidence="1" id="KW-0472">Membrane</keyword>
<organism evidence="2 3">
    <name type="scientific">Cetobacterium somerae ATCC BAA-474</name>
    <dbReference type="NCBI Taxonomy" id="1319815"/>
    <lineage>
        <taxon>Bacteria</taxon>
        <taxon>Fusobacteriati</taxon>
        <taxon>Fusobacteriota</taxon>
        <taxon>Fusobacteriia</taxon>
        <taxon>Fusobacteriales</taxon>
        <taxon>Fusobacteriaceae</taxon>
        <taxon>Cetobacterium</taxon>
    </lineage>
</organism>
<evidence type="ECO:0000313" key="3">
    <source>
        <dbReference type="Proteomes" id="UP000017081"/>
    </source>
</evidence>
<name>U7VCN0_9FUSO</name>
<comment type="caution">
    <text evidence="2">The sequence shown here is derived from an EMBL/GenBank/DDBJ whole genome shotgun (WGS) entry which is preliminary data.</text>
</comment>
<dbReference type="STRING" id="1319815.HMPREF0202_00794"/>
<proteinExistence type="predicted"/>
<feature type="transmembrane region" description="Helical" evidence="1">
    <location>
        <begin position="30"/>
        <end position="48"/>
    </location>
</feature>
<reference evidence="2 3" key="1">
    <citation type="submission" date="2013-08" db="EMBL/GenBank/DDBJ databases">
        <authorList>
            <person name="Weinstock G."/>
            <person name="Sodergren E."/>
            <person name="Wylie T."/>
            <person name="Fulton L."/>
            <person name="Fulton R."/>
            <person name="Fronick C."/>
            <person name="O'Laughlin M."/>
            <person name="Godfrey J."/>
            <person name="Miner T."/>
            <person name="Herter B."/>
            <person name="Appelbaum E."/>
            <person name="Cordes M."/>
            <person name="Lek S."/>
            <person name="Wollam A."/>
            <person name="Pepin K.H."/>
            <person name="Palsikar V.B."/>
            <person name="Mitreva M."/>
            <person name="Wilson R.K."/>
        </authorList>
    </citation>
    <scope>NUCLEOTIDE SEQUENCE [LARGE SCALE GENOMIC DNA]</scope>
    <source>
        <strain evidence="2 3">ATCC BAA-474</strain>
    </source>
</reference>
<evidence type="ECO:0000256" key="1">
    <source>
        <dbReference type="SAM" id="Phobius"/>
    </source>
</evidence>
<dbReference type="EMBL" id="AXZF01000029">
    <property type="protein sequence ID" value="ERT69285.1"/>
    <property type="molecule type" value="Genomic_DNA"/>
</dbReference>
<dbReference type="eggNOG" id="ENOG5032X0A">
    <property type="taxonomic scope" value="Bacteria"/>
</dbReference>